<evidence type="ECO:0000256" key="1">
    <source>
        <dbReference type="SAM" id="MobiDB-lite"/>
    </source>
</evidence>
<name>A0A6L7GIP7_9SPHN</name>
<evidence type="ECO:0000313" key="2">
    <source>
        <dbReference type="EMBL" id="MXP14778.1"/>
    </source>
</evidence>
<reference evidence="2 3" key="1">
    <citation type="submission" date="2019-12" db="EMBL/GenBank/DDBJ databases">
        <title>Genomic-based taxomic classification of the family Erythrobacteraceae.</title>
        <authorList>
            <person name="Xu L."/>
        </authorList>
    </citation>
    <scope>NUCLEOTIDE SEQUENCE [LARGE SCALE GENOMIC DNA]</scope>
    <source>
        <strain evidence="2 3">KCTC 52259</strain>
    </source>
</reference>
<protein>
    <submittedName>
        <fullName evidence="2">Uncharacterized protein</fullName>
    </submittedName>
</protein>
<accession>A0A6L7GIP7</accession>
<sequence length="266" mass="26551">MRISMDRSYVLLAVLLAAFLAVAVARPVSGIAGWPLQNNAAYPVRFALPHTGQLISLADAARFQTRGAPAADVVLEGGADAGAMADDAKPSITGILSPADALLRRDNEPASTQPGIRAGGTGGPGNTGKANPQRLGDVMPVEYDIGTAIGAGGGSGTGAGTGGGGGGAGNITVQSARALAGTLDVRKPIRIGQGAPGRIDVKIGSGANIYLNGAQLASLMEAQGKALKVPAGMDENGFVSVDDLRSTGLKIRYDAGRDALVVDGEG</sequence>
<gene>
    <name evidence="2" type="ORF">GRI44_08450</name>
</gene>
<comment type="caution">
    <text evidence="2">The sequence shown here is derived from an EMBL/GenBank/DDBJ whole genome shotgun (WGS) entry which is preliminary data.</text>
</comment>
<proteinExistence type="predicted"/>
<feature type="compositionally biased region" description="Gly residues" evidence="1">
    <location>
        <begin position="117"/>
        <end position="126"/>
    </location>
</feature>
<dbReference type="Proteomes" id="UP000473531">
    <property type="component" value="Unassembled WGS sequence"/>
</dbReference>
<dbReference type="RefSeq" id="WP_160601396.1">
    <property type="nucleotide sequence ID" value="NZ_WTYU01000002.1"/>
</dbReference>
<feature type="region of interest" description="Disordered" evidence="1">
    <location>
        <begin position="106"/>
        <end position="133"/>
    </location>
</feature>
<organism evidence="2 3">
    <name type="scientific">Allopontixanthobacter confluentis</name>
    <dbReference type="NCBI Taxonomy" id="1849021"/>
    <lineage>
        <taxon>Bacteria</taxon>
        <taxon>Pseudomonadati</taxon>
        <taxon>Pseudomonadota</taxon>
        <taxon>Alphaproteobacteria</taxon>
        <taxon>Sphingomonadales</taxon>
        <taxon>Erythrobacteraceae</taxon>
        <taxon>Allopontixanthobacter</taxon>
    </lineage>
</organism>
<dbReference type="AlphaFoldDB" id="A0A6L7GIP7"/>
<dbReference type="EMBL" id="WTYU01000002">
    <property type="protein sequence ID" value="MXP14778.1"/>
    <property type="molecule type" value="Genomic_DNA"/>
</dbReference>
<evidence type="ECO:0000313" key="3">
    <source>
        <dbReference type="Proteomes" id="UP000473531"/>
    </source>
</evidence>
<keyword evidence="3" id="KW-1185">Reference proteome</keyword>